<evidence type="ECO:0000256" key="1">
    <source>
        <dbReference type="ARBA" id="ARBA00022553"/>
    </source>
</evidence>
<dbReference type="SUPFAM" id="SSF52172">
    <property type="entry name" value="CheY-like"/>
    <property type="match status" value="1"/>
</dbReference>
<sequence length="211" mass="23635">MPNRASILLCEDEKLLRTTLAELMRKWSWVDAIDTAANGEEALLMLEKNNYELLLLDVNMPIRNGISVAQVVLKTKPNIRIVMLTNHDGDALILTLYRLGIHGFLLKDTEPAQLELALQTVMSGVNYFAPSVLKVINANPQKTAQLPDINVAPRHKQVLELLVKGRSPKEIAEKLSMSVNTVNSYKSDMMELTRTQTTIELIAYVQKNGIL</sequence>
<evidence type="ECO:0000313" key="7">
    <source>
        <dbReference type="Proteomes" id="UP000288227"/>
    </source>
</evidence>
<dbReference type="Gene3D" id="1.10.10.10">
    <property type="entry name" value="Winged helix-like DNA-binding domain superfamily/Winged helix DNA-binding domain"/>
    <property type="match status" value="1"/>
</dbReference>
<dbReference type="GO" id="GO:0000160">
    <property type="term" value="P:phosphorelay signal transduction system"/>
    <property type="evidence" value="ECO:0007669"/>
    <property type="project" value="InterPro"/>
</dbReference>
<keyword evidence="1 3" id="KW-0597">Phosphoprotein</keyword>
<dbReference type="GO" id="GO:0006355">
    <property type="term" value="P:regulation of DNA-templated transcription"/>
    <property type="evidence" value="ECO:0007669"/>
    <property type="project" value="InterPro"/>
</dbReference>
<accession>A0A401U8Q3</accession>
<comment type="caution">
    <text evidence="6">The sequence shown here is derived from an EMBL/GenBank/DDBJ whole genome shotgun (WGS) entry which is preliminary data.</text>
</comment>
<protein>
    <submittedName>
        <fullName evidence="6">DNA-binding response regulator</fullName>
    </submittedName>
</protein>
<reference evidence="6 7" key="1">
    <citation type="submission" date="2018-11" db="EMBL/GenBank/DDBJ databases">
        <title>Chryseotalea sanarue gen. nov., sp., nov., a member of the family Cytophagaceae, isolated from a brackish lake in Hamamatsu Japan.</title>
        <authorList>
            <person name="Maejima Y."/>
            <person name="Iino T."/>
            <person name="Muraguchi Y."/>
            <person name="Fukuda K."/>
            <person name="Ohkuma M."/>
            <person name="Moriuchi R."/>
            <person name="Dohra H."/>
            <person name="Kimbara K."/>
            <person name="Shintani M."/>
        </authorList>
    </citation>
    <scope>NUCLEOTIDE SEQUENCE [LARGE SCALE GENOMIC DNA]</scope>
    <source>
        <strain evidence="6 7">Ys</strain>
    </source>
</reference>
<gene>
    <name evidence="6" type="ORF">SanaruYs_15050</name>
</gene>
<dbReference type="InterPro" id="IPR016032">
    <property type="entry name" value="Sig_transdc_resp-reg_C-effctor"/>
</dbReference>
<evidence type="ECO:0000259" key="4">
    <source>
        <dbReference type="PROSITE" id="PS50043"/>
    </source>
</evidence>
<dbReference type="InterPro" id="IPR058245">
    <property type="entry name" value="NreC/VraR/RcsB-like_REC"/>
</dbReference>
<dbReference type="EMBL" id="BHXQ01000002">
    <property type="protein sequence ID" value="GCC51282.1"/>
    <property type="molecule type" value="Genomic_DNA"/>
</dbReference>
<evidence type="ECO:0000313" key="6">
    <source>
        <dbReference type="EMBL" id="GCC51282.1"/>
    </source>
</evidence>
<dbReference type="PRINTS" id="PR00038">
    <property type="entry name" value="HTHLUXR"/>
</dbReference>
<evidence type="ECO:0000256" key="2">
    <source>
        <dbReference type="ARBA" id="ARBA00023125"/>
    </source>
</evidence>
<dbReference type="SUPFAM" id="SSF46894">
    <property type="entry name" value="C-terminal effector domain of the bipartite response regulators"/>
    <property type="match status" value="1"/>
</dbReference>
<keyword evidence="2 6" id="KW-0238">DNA-binding</keyword>
<keyword evidence="7" id="KW-1185">Reference proteome</keyword>
<dbReference type="Proteomes" id="UP000288227">
    <property type="component" value="Unassembled WGS sequence"/>
</dbReference>
<dbReference type="AlphaFoldDB" id="A0A401U8Q3"/>
<name>A0A401U8Q3_9BACT</name>
<dbReference type="Pfam" id="PF00196">
    <property type="entry name" value="GerE"/>
    <property type="match status" value="1"/>
</dbReference>
<dbReference type="RefSeq" id="WP_160118608.1">
    <property type="nucleotide sequence ID" value="NZ_BHXQ01000002.1"/>
</dbReference>
<dbReference type="InterPro" id="IPR039420">
    <property type="entry name" value="WalR-like"/>
</dbReference>
<proteinExistence type="predicted"/>
<dbReference type="PANTHER" id="PTHR43214:SF17">
    <property type="entry name" value="TRANSCRIPTIONAL REGULATORY PROTEIN RCSB"/>
    <property type="match status" value="1"/>
</dbReference>
<dbReference type="InterPro" id="IPR011006">
    <property type="entry name" value="CheY-like_superfamily"/>
</dbReference>
<dbReference type="Gene3D" id="3.40.50.2300">
    <property type="match status" value="1"/>
</dbReference>
<feature type="modified residue" description="4-aspartylphosphate" evidence="3">
    <location>
        <position position="57"/>
    </location>
</feature>
<dbReference type="InterPro" id="IPR001789">
    <property type="entry name" value="Sig_transdc_resp-reg_receiver"/>
</dbReference>
<dbReference type="GO" id="GO:0003677">
    <property type="term" value="F:DNA binding"/>
    <property type="evidence" value="ECO:0007669"/>
    <property type="project" value="UniProtKB-KW"/>
</dbReference>
<dbReference type="CDD" id="cd06170">
    <property type="entry name" value="LuxR_C_like"/>
    <property type="match status" value="1"/>
</dbReference>
<dbReference type="OrthoDB" id="943115at2"/>
<dbReference type="InterPro" id="IPR000792">
    <property type="entry name" value="Tscrpt_reg_LuxR_C"/>
</dbReference>
<dbReference type="SMART" id="SM00421">
    <property type="entry name" value="HTH_LUXR"/>
    <property type="match status" value="1"/>
</dbReference>
<dbReference type="CDD" id="cd17535">
    <property type="entry name" value="REC_NarL-like"/>
    <property type="match status" value="1"/>
</dbReference>
<evidence type="ECO:0000256" key="3">
    <source>
        <dbReference type="PROSITE-ProRule" id="PRU00169"/>
    </source>
</evidence>
<dbReference type="Pfam" id="PF00072">
    <property type="entry name" value="Response_reg"/>
    <property type="match status" value="1"/>
</dbReference>
<dbReference type="PROSITE" id="PS50110">
    <property type="entry name" value="RESPONSE_REGULATORY"/>
    <property type="match status" value="1"/>
</dbReference>
<evidence type="ECO:0000259" key="5">
    <source>
        <dbReference type="PROSITE" id="PS50110"/>
    </source>
</evidence>
<dbReference type="SMART" id="SM00448">
    <property type="entry name" value="REC"/>
    <property type="match status" value="1"/>
</dbReference>
<feature type="domain" description="Response regulatory" evidence="5">
    <location>
        <begin position="6"/>
        <end position="122"/>
    </location>
</feature>
<dbReference type="InterPro" id="IPR036388">
    <property type="entry name" value="WH-like_DNA-bd_sf"/>
</dbReference>
<organism evidence="6 7">
    <name type="scientific">Chryseotalea sanaruensis</name>
    <dbReference type="NCBI Taxonomy" id="2482724"/>
    <lineage>
        <taxon>Bacteria</taxon>
        <taxon>Pseudomonadati</taxon>
        <taxon>Bacteroidota</taxon>
        <taxon>Cytophagia</taxon>
        <taxon>Cytophagales</taxon>
        <taxon>Chryseotaleaceae</taxon>
        <taxon>Chryseotalea</taxon>
    </lineage>
</organism>
<dbReference type="PANTHER" id="PTHR43214">
    <property type="entry name" value="TWO-COMPONENT RESPONSE REGULATOR"/>
    <property type="match status" value="1"/>
</dbReference>
<feature type="domain" description="HTH luxR-type" evidence="4">
    <location>
        <begin position="144"/>
        <end position="209"/>
    </location>
</feature>
<dbReference type="PROSITE" id="PS50043">
    <property type="entry name" value="HTH_LUXR_2"/>
    <property type="match status" value="1"/>
</dbReference>